<dbReference type="KEGG" id="rei:IE4771_PE00175"/>
<evidence type="ECO:0000259" key="2">
    <source>
        <dbReference type="Pfam" id="PF02563"/>
    </source>
</evidence>
<feature type="domain" description="Soluble ligand binding" evidence="3">
    <location>
        <begin position="154"/>
        <end position="188"/>
    </location>
</feature>
<evidence type="ECO:0000259" key="3">
    <source>
        <dbReference type="Pfam" id="PF10531"/>
    </source>
</evidence>
<name>A0A060III6_RHIET</name>
<dbReference type="InterPro" id="IPR049712">
    <property type="entry name" value="Poly_export"/>
</dbReference>
<sequence length="461" mass="50219">MTPTGVPKHLNWSNWMQFPLLLDLIHGKVLTVVWSKTSLSRKAVTCVAVLSIVGAAGAVRAGEEYVPGPQDTLKIRVYEWRPSTGTAYEWAPLTGDFIVSSAGNLSLPIIGTVSVAGKTLEQISETIGQRLQSEVGLQKRPSASVEISSYRPLFVTGLVASPGKYNFSPGLTVIQALSMAGGIGSTDADVIGLQRDALSSRGQMRELEAERLGLIARQARVDTVLNGATSVVFPQELMSRAKEPRFSQMMEEEQSLFETRERSMMTEIDALNRAKVLANNQIAALKEKGASLAKQIDLASKDLDAVNKLALQGLTLSSRQLGANQNVAELESRNLDVSLAMLKTEQDLARVDQDIADVHNRYRVNALTEAAELRDRFASNSEKTRTARDLLRNLEVRAPSAMASLALEKDPYTFLMTISRVINGSMQTLVVSDNDPVMPGDVLRVEHREEPAATTTDLSSN</sequence>
<dbReference type="EMBL" id="CP006991">
    <property type="protein sequence ID" value="AIC31401.1"/>
    <property type="molecule type" value="Genomic_DNA"/>
</dbReference>
<feature type="domain" description="Polysaccharide export protein N-terminal" evidence="2">
    <location>
        <begin position="61"/>
        <end position="147"/>
    </location>
</feature>
<dbReference type="InterPro" id="IPR019554">
    <property type="entry name" value="Soluble_ligand-bd"/>
</dbReference>
<dbReference type="InterPro" id="IPR058781">
    <property type="entry name" value="HH_AprE-like"/>
</dbReference>
<dbReference type="PANTHER" id="PTHR33619">
    <property type="entry name" value="POLYSACCHARIDE EXPORT PROTEIN GFCE-RELATED"/>
    <property type="match status" value="1"/>
</dbReference>
<feature type="domain" description="AprE-like long alpha-helical hairpin" evidence="4">
    <location>
        <begin position="201"/>
        <end position="389"/>
    </location>
</feature>
<dbReference type="Pfam" id="PF25994">
    <property type="entry name" value="HH_AprE"/>
    <property type="match status" value="1"/>
</dbReference>
<evidence type="ECO:0000313" key="5">
    <source>
        <dbReference type="EMBL" id="AIC31401.1"/>
    </source>
</evidence>
<dbReference type="Gene3D" id="3.30.1950.10">
    <property type="entry name" value="wza like domain"/>
    <property type="match status" value="1"/>
</dbReference>
<dbReference type="HOGENOM" id="CLU_037300_1_0_5"/>
<evidence type="ECO:0000256" key="1">
    <source>
        <dbReference type="ARBA" id="ARBA00022729"/>
    </source>
</evidence>
<dbReference type="Pfam" id="PF10531">
    <property type="entry name" value="SLBB"/>
    <property type="match status" value="1"/>
</dbReference>
<keyword evidence="1" id="KW-0732">Signal</keyword>
<dbReference type="Pfam" id="PF02563">
    <property type="entry name" value="Poly_export"/>
    <property type="match status" value="1"/>
</dbReference>
<protein>
    <submittedName>
        <fullName evidence="5">Polysaccharide biosynthesis/export protein</fullName>
    </submittedName>
</protein>
<evidence type="ECO:0000313" key="6">
    <source>
        <dbReference type="Proteomes" id="UP000027180"/>
    </source>
</evidence>
<gene>
    <name evidence="5" type="ORF">IE4771_PE00175</name>
</gene>
<organism evidence="5 6">
    <name type="scientific">Rhizobium etli bv. mimosae str. IE4771</name>
    <dbReference type="NCBI Taxonomy" id="1432050"/>
    <lineage>
        <taxon>Bacteria</taxon>
        <taxon>Pseudomonadati</taxon>
        <taxon>Pseudomonadota</taxon>
        <taxon>Alphaproteobacteria</taxon>
        <taxon>Hyphomicrobiales</taxon>
        <taxon>Rhizobiaceae</taxon>
        <taxon>Rhizobium/Agrobacterium group</taxon>
        <taxon>Rhizobium</taxon>
    </lineage>
</organism>
<dbReference type="InterPro" id="IPR003715">
    <property type="entry name" value="Poly_export_N"/>
</dbReference>
<accession>A0A060III6</accession>
<geneLocation type="plasmid" evidence="5 6">
    <name>pRetIE4771e</name>
</geneLocation>
<dbReference type="Proteomes" id="UP000027180">
    <property type="component" value="Plasmid pRetIE4771e"/>
</dbReference>
<proteinExistence type="predicted"/>
<dbReference type="GO" id="GO:0015159">
    <property type="term" value="F:polysaccharide transmembrane transporter activity"/>
    <property type="evidence" value="ECO:0007669"/>
    <property type="project" value="InterPro"/>
</dbReference>
<reference evidence="5 6" key="1">
    <citation type="submission" date="2013-12" db="EMBL/GenBank/DDBJ databases">
        <title>Complete genome sequence of Rhizobium etli bv. mimosae IE4771.</title>
        <authorList>
            <person name="Bustos P."/>
            <person name="Santamaria R.I."/>
            <person name="Lozano L."/>
            <person name="Ormeno-Orrillo E."/>
            <person name="Rogel M.A."/>
            <person name="Romero D."/>
            <person name="Cevallos M.A."/>
            <person name="Martinez-Romero E."/>
            <person name="Gonzalez V."/>
        </authorList>
    </citation>
    <scope>NUCLEOTIDE SEQUENCE [LARGE SCALE GENOMIC DNA]</scope>
    <source>
        <strain evidence="5 6">IE4771</strain>
        <plasmid evidence="6">Plasmid pRetIE4771e</plasmid>
    </source>
</reference>
<dbReference type="PANTHER" id="PTHR33619:SF3">
    <property type="entry name" value="POLYSACCHARIDE EXPORT PROTEIN GFCE-RELATED"/>
    <property type="match status" value="1"/>
</dbReference>
<evidence type="ECO:0000259" key="4">
    <source>
        <dbReference type="Pfam" id="PF25994"/>
    </source>
</evidence>
<keyword evidence="5" id="KW-0614">Plasmid</keyword>
<dbReference type="AlphaFoldDB" id="A0A060III6"/>